<dbReference type="EMBL" id="JARESE010000063">
    <property type="protein sequence ID" value="MDE8653811.1"/>
    <property type="molecule type" value="Genomic_DNA"/>
</dbReference>
<proteinExistence type="predicted"/>
<gene>
    <name evidence="1" type="ORF">PYV00_19150</name>
</gene>
<dbReference type="Proteomes" id="UP001216253">
    <property type="component" value="Unassembled WGS sequence"/>
</dbReference>
<organism evidence="1 2">
    <name type="scientific">Novosphingobium album</name>
    <name type="common">ex Liu et al. 2023</name>
    <dbReference type="NCBI Taxonomy" id="3031130"/>
    <lineage>
        <taxon>Bacteria</taxon>
        <taxon>Pseudomonadati</taxon>
        <taxon>Pseudomonadota</taxon>
        <taxon>Alphaproteobacteria</taxon>
        <taxon>Sphingomonadales</taxon>
        <taxon>Sphingomonadaceae</taxon>
        <taxon>Novosphingobium</taxon>
    </lineage>
</organism>
<comment type="caution">
    <text evidence="1">The sequence shown here is derived from an EMBL/GenBank/DDBJ whole genome shotgun (WGS) entry which is preliminary data.</text>
</comment>
<name>A0ABT5WVC3_9SPHN</name>
<evidence type="ECO:0000313" key="2">
    <source>
        <dbReference type="Proteomes" id="UP001216253"/>
    </source>
</evidence>
<reference evidence="1 2" key="1">
    <citation type="submission" date="2023-03" db="EMBL/GenBank/DDBJ databases">
        <title>NovoSphingobium album sp. nov. isolated from polycyclic aromatic hydrocarbons- and heavy-metal polluted soil.</title>
        <authorList>
            <person name="Liu Z."/>
            <person name="Wang K."/>
        </authorList>
    </citation>
    <scope>NUCLEOTIDE SEQUENCE [LARGE SCALE GENOMIC DNA]</scope>
    <source>
        <strain evidence="1 2">H3SJ31-1</strain>
    </source>
</reference>
<dbReference type="PANTHER" id="PTHR35175:SF1">
    <property type="entry name" value="OXIDOREDUCTASE"/>
    <property type="match status" value="1"/>
</dbReference>
<protein>
    <submittedName>
        <fullName evidence="1">DUF1289 domain-containing protein</fullName>
    </submittedName>
</protein>
<keyword evidence="2" id="KW-1185">Reference proteome</keyword>
<dbReference type="Pfam" id="PF06945">
    <property type="entry name" value="DUF1289"/>
    <property type="match status" value="1"/>
</dbReference>
<dbReference type="PANTHER" id="PTHR35175">
    <property type="entry name" value="DUF1289 DOMAIN-CONTAINING PROTEIN"/>
    <property type="match status" value="1"/>
</dbReference>
<evidence type="ECO:0000313" key="1">
    <source>
        <dbReference type="EMBL" id="MDE8653811.1"/>
    </source>
</evidence>
<dbReference type="InterPro" id="IPR010710">
    <property type="entry name" value="DUF1289"/>
</dbReference>
<accession>A0ABT5WVC3</accession>
<sequence length="81" mass="9098">MLGIPLVCIATKRKKIAPLPQSPAAALKRTMRDVPSPCTGVCRIDEATGWCRGCRRTLKEIADWPMLAPREKRAVLRRKRS</sequence>